<protein>
    <submittedName>
        <fullName evidence="1">Uncharacterized protein</fullName>
    </submittedName>
</protein>
<evidence type="ECO:0000313" key="1">
    <source>
        <dbReference type="EMBL" id="TWI69592.1"/>
    </source>
</evidence>
<organism evidence="1 2">
    <name type="scientific">Pseudoduganella lurida</name>
    <dbReference type="NCBI Taxonomy" id="1036180"/>
    <lineage>
        <taxon>Bacteria</taxon>
        <taxon>Pseudomonadati</taxon>
        <taxon>Pseudomonadota</taxon>
        <taxon>Betaproteobacteria</taxon>
        <taxon>Burkholderiales</taxon>
        <taxon>Oxalobacteraceae</taxon>
        <taxon>Telluria group</taxon>
        <taxon>Pseudoduganella</taxon>
    </lineage>
</organism>
<dbReference type="Proteomes" id="UP000318431">
    <property type="component" value="Unassembled WGS sequence"/>
</dbReference>
<proteinExistence type="predicted"/>
<accession>A0A562RKL9</accession>
<gene>
    <name evidence="1" type="ORF">IP91_00662</name>
</gene>
<comment type="caution">
    <text evidence="1">The sequence shown here is derived from an EMBL/GenBank/DDBJ whole genome shotgun (WGS) entry which is preliminary data.</text>
</comment>
<dbReference type="EMBL" id="VLLB01000001">
    <property type="protein sequence ID" value="TWI69592.1"/>
    <property type="molecule type" value="Genomic_DNA"/>
</dbReference>
<keyword evidence="2" id="KW-1185">Reference proteome</keyword>
<name>A0A562RKL9_9BURK</name>
<reference evidence="1 2" key="1">
    <citation type="journal article" date="2015" name="Stand. Genomic Sci.">
        <title>Genomic Encyclopedia of Bacterial and Archaeal Type Strains, Phase III: the genomes of soil and plant-associated and newly described type strains.</title>
        <authorList>
            <person name="Whitman W.B."/>
            <person name="Woyke T."/>
            <person name="Klenk H.P."/>
            <person name="Zhou Y."/>
            <person name="Lilburn T.G."/>
            <person name="Beck B.J."/>
            <person name="De Vos P."/>
            <person name="Vandamme P."/>
            <person name="Eisen J.A."/>
            <person name="Garrity G."/>
            <person name="Hugenholtz P."/>
            <person name="Kyrpides N.C."/>
        </authorList>
    </citation>
    <scope>NUCLEOTIDE SEQUENCE [LARGE SCALE GENOMIC DNA]</scope>
    <source>
        <strain evidence="1 2">CGMCC 1.10822</strain>
    </source>
</reference>
<dbReference type="AlphaFoldDB" id="A0A562RKL9"/>
<evidence type="ECO:0000313" key="2">
    <source>
        <dbReference type="Proteomes" id="UP000318431"/>
    </source>
</evidence>
<sequence>MHVASQSKSFDPMVFENDTLGLQRGDYPCALIAHSPGYAGGLIGSRKTGRVNDYPGAAAQIRHTFNDRPAAHQSILLRTATAP</sequence>